<dbReference type="AlphaFoldDB" id="A0A4R4DQF8"/>
<proteinExistence type="predicted"/>
<reference evidence="1 2" key="1">
    <citation type="submission" date="2019-03" db="EMBL/GenBank/DDBJ databases">
        <title>Paracraurococcus aquatilis NE82 genome sequence.</title>
        <authorList>
            <person name="Zhao Y."/>
            <person name="Du Z."/>
        </authorList>
    </citation>
    <scope>NUCLEOTIDE SEQUENCE [LARGE SCALE GENOMIC DNA]</scope>
    <source>
        <strain evidence="1 2">NE82</strain>
    </source>
</reference>
<accession>A0A4R4DQF8</accession>
<name>A0A4R4DQF8_9PROT</name>
<dbReference type="OrthoDB" id="7283050at2"/>
<evidence type="ECO:0000313" key="1">
    <source>
        <dbReference type="EMBL" id="TCZ64339.1"/>
    </source>
</evidence>
<comment type="caution">
    <text evidence="1">The sequence shown here is derived from an EMBL/GenBank/DDBJ whole genome shotgun (WGS) entry which is preliminary data.</text>
</comment>
<organism evidence="1 2">
    <name type="scientific">Roseicella aquatilis</name>
    <dbReference type="NCBI Taxonomy" id="2527868"/>
    <lineage>
        <taxon>Bacteria</taxon>
        <taxon>Pseudomonadati</taxon>
        <taxon>Pseudomonadota</taxon>
        <taxon>Alphaproteobacteria</taxon>
        <taxon>Acetobacterales</taxon>
        <taxon>Roseomonadaceae</taxon>
        <taxon>Roseicella</taxon>
    </lineage>
</organism>
<dbReference type="EMBL" id="SKBM01000005">
    <property type="protein sequence ID" value="TCZ64339.1"/>
    <property type="molecule type" value="Genomic_DNA"/>
</dbReference>
<evidence type="ECO:0000313" key="2">
    <source>
        <dbReference type="Proteomes" id="UP000295023"/>
    </source>
</evidence>
<dbReference type="RefSeq" id="WP_132285995.1">
    <property type="nucleotide sequence ID" value="NZ_SKBM01000005.1"/>
</dbReference>
<protein>
    <submittedName>
        <fullName evidence="1">Uncharacterized protein</fullName>
    </submittedName>
</protein>
<keyword evidence="2" id="KW-1185">Reference proteome</keyword>
<sequence length="64" mass="7005">MNRITLAERGEQLRRKLAAGVRAPEAAAMANGGRRRTDAKRALLQRLRDVAAERGMTAPFKATS</sequence>
<dbReference type="Proteomes" id="UP000295023">
    <property type="component" value="Unassembled WGS sequence"/>
</dbReference>
<gene>
    <name evidence="1" type="ORF">EXY23_06735</name>
</gene>